<evidence type="ECO:0000313" key="2">
    <source>
        <dbReference type="Proteomes" id="UP000178323"/>
    </source>
</evidence>
<accession>A0A1F5S6Q9</accession>
<proteinExistence type="predicted"/>
<gene>
    <name evidence="1" type="ORF">A2Y83_04920</name>
</gene>
<evidence type="ECO:0000313" key="1">
    <source>
        <dbReference type="EMBL" id="OGF22242.1"/>
    </source>
</evidence>
<dbReference type="EMBL" id="MFFS01000034">
    <property type="protein sequence ID" value="OGF22242.1"/>
    <property type="molecule type" value="Genomic_DNA"/>
</dbReference>
<sequence>MQKNKKNFISTAKRPKIPIWPIVFSMEAFTSDPMKKIFGDKCDKVLMTIQNGTCEYFLYKEDIARLGKLLLNKIEKNPQTTKKYIKMLLSRGDNILSFAKNINTSVSDKIISQHLKTYDRLYKELIVLGWPLAVIGEEILTKEIKKISRTKNRKF</sequence>
<dbReference type="AlphaFoldDB" id="A0A1F5S6Q9"/>
<comment type="caution">
    <text evidence="1">The sequence shown here is derived from an EMBL/GenBank/DDBJ whole genome shotgun (WGS) entry which is preliminary data.</text>
</comment>
<name>A0A1F5S6Q9_9BACT</name>
<protein>
    <submittedName>
        <fullName evidence="1">Uncharacterized protein</fullName>
    </submittedName>
</protein>
<dbReference type="STRING" id="1797985.A2Y83_04920"/>
<dbReference type="Proteomes" id="UP000178323">
    <property type="component" value="Unassembled WGS sequence"/>
</dbReference>
<organism evidence="1 2">
    <name type="scientific">Candidatus Falkowbacteria bacterium RBG_13_39_14</name>
    <dbReference type="NCBI Taxonomy" id="1797985"/>
    <lineage>
        <taxon>Bacteria</taxon>
        <taxon>Candidatus Falkowiibacteriota</taxon>
    </lineage>
</organism>
<reference evidence="1 2" key="1">
    <citation type="journal article" date="2016" name="Nat. Commun.">
        <title>Thousands of microbial genomes shed light on interconnected biogeochemical processes in an aquifer system.</title>
        <authorList>
            <person name="Anantharaman K."/>
            <person name="Brown C.T."/>
            <person name="Hug L.A."/>
            <person name="Sharon I."/>
            <person name="Castelle C.J."/>
            <person name="Probst A.J."/>
            <person name="Thomas B.C."/>
            <person name="Singh A."/>
            <person name="Wilkins M.J."/>
            <person name="Karaoz U."/>
            <person name="Brodie E.L."/>
            <person name="Williams K.H."/>
            <person name="Hubbard S.S."/>
            <person name="Banfield J.F."/>
        </authorList>
    </citation>
    <scope>NUCLEOTIDE SEQUENCE [LARGE SCALE GENOMIC DNA]</scope>
</reference>